<comment type="caution">
    <text evidence="7">The sequence shown here is derived from an EMBL/GenBank/DDBJ whole genome shotgun (WGS) entry which is preliminary data.</text>
</comment>
<dbReference type="Proteomes" id="UP001499951">
    <property type="component" value="Unassembled WGS sequence"/>
</dbReference>
<reference evidence="8" key="1">
    <citation type="journal article" date="2019" name="Int. J. Syst. Evol. Microbiol.">
        <title>The Global Catalogue of Microorganisms (GCM) 10K type strain sequencing project: providing services to taxonomists for standard genome sequencing and annotation.</title>
        <authorList>
            <consortium name="The Broad Institute Genomics Platform"/>
            <consortium name="The Broad Institute Genome Sequencing Center for Infectious Disease"/>
            <person name="Wu L."/>
            <person name="Ma J."/>
        </authorList>
    </citation>
    <scope>NUCLEOTIDE SEQUENCE [LARGE SCALE GENOMIC DNA]</scope>
    <source>
        <strain evidence="8">JCM 15089</strain>
    </source>
</reference>
<evidence type="ECO:0000259" key="6">
    <source>
        <dbReference type="Pfam" id="PF17801"/>
    </source>
</evidence>
<evidence type="ECO:0000256" key="5">
    <source>
        <dbReference type="RuleBase" id="RU361168"/>
    </source>
</evidence>
<organism evidence="7 8">
    <name type="scientific">Rhizomicrobium electricum</name>
    <dbReference type="NCBI Taxonomy" id="480070"/>
    <lineage>
        <taxon>Bacteria</taxon>
        <taxon>Pseudomonadati</taxon>
        <taxon>Pseudomonadota</taxon>
        <taxon>Alphaproteobacteria</taxon>
        <taxon>Micropepsales</taxon>
        <taxon>Micropepsaceae</taxon>
        <taxon>Rhizomicrobium</taxon>
    </lineage>
</organism>
<evidence type="ECO:0000256" key="2">
    <source>
        <dbReference type="ARBA" id="ARBA00022729"/>
    </source>
</evidence>
<evidence type="ECO:0000313" key="7">
    <source>
        <dbReference type="EMBL" id="GAA0567787.1"/>
    </source>
</evidence>
<dbReference type="PRINTS" id="PR00740">
    <property type="entry name" value="GLHYDRLASE27"/>
</dbReference>
<keyword evidence="4 5" id="KW-0326">Glycosidase</keyword>
<dbReference type="EMBL" id="BAAADD010000003">
    <property type="protein sequence ID" value="GAA0567787.1"/>
    <property type="molecule type" value="Genomic_DNA"/>
</dbReference>
<keyword evidence="2" id="KW-0732">Signal</keyword>
<dbReference type="SUPFAM" id="SSF51445">
    <property type="entry name" value="(Trans)glycosidases"/>
    <property type="match status" value="1"/>
</dbReference>
<comment type="similarity">
    <text evidence="1 5">Belongs to the glycosyl hydrolase 27 family.</text>
</comment>
<sequence length="471" mass="52101">MTNSPDYPGFTRVTLKHDKAGWSGVVTSVWYGDQKMQDLRADGDRILFRISNGNPRLTPEDIVLERAGKGIHIKGKIWYQEFDVSGQPGSPKALKALDFKTTTLPPKRKVAQRDLAAAPPMGWSSWNKFATDISDKTVREIGDALVQSGLRDAGYIYVNIDDGWQGKRDKNGKLQPNAHFPDMKGLADYLHARGLKLGIYTSPGPRTCAGYEGSYGHIQDDAKTFAAWGVDYLKYDLCSGEAFYNTADTVYGTYQEMGEALATLDRPIVYSLCEYGRFDVGSWGREVGGHLWRTTGDIEDNYNTMATIGFDKNGTPKHTGPNGWNDPDMLEVGNGGMTADEYRTHISLWAILAAPLILGNDVRTMSAETLSLLTNAEVIAIDQDPDGAQGLPVKKDGKIEIWTKKLKDGTVAVGVFNRDTTERRVTVDWTEIGLPEVAKVRDLWAHADLQPAQNGFSIPAHGVQLLKVWRR</sequence>
<dbReference type="InterPro" id="IPR017853">
    <property type="entry name" value="GH"/>
</dbReference>
<evidence type="ECO:0000256" key="4">
    <source>
        <dbReference type="ARBA" id="ARBA00023295"/>
    </source>
</evidence>
<dbReference type="Gene3D" id="3.20.20.70">
    <property type="entry name" value="Aldolase class I"/>
    <property type="match status" value="1"/>
</dbReference>
<keyword evidence="8" id="KW-1185">Reference proteome</keyword>
<evidence type="ECO:0000256" key="3">
    <source>
        <dbReference type="ARBA" id="ARBA00022801"/>
    </source>
</evidence>
<dbReference type="SUPFAM" id="SSF51011">
    <property type="entry name" value="Glycosyl hydrolase domain"/>
    <property type="match status" value="1"/>
</dbReference>
<feature type="domain" description="Alpha galactosidase C-terminal" evidence="6">
    <location>
        <begin position="396"/>
        <end position="468"/>
    </location>
</feature>
<dbReference type="InterPro" id="IPR000111">
    <property type="entry name" value="Glyco_hydro_27/36_CS"/>
</dbReference>
<gene>
    <name evidence="7" type="ORF">GCM10008942_15480</name>
</gene>
<dbReference type="PANTHER" id="PTHR11452">
    <property type="entry name" value="ALPHA-GALACTOSIDASE/ALPHA-N-ACETYLGALACTOSAMINIDASE"/>
    <property type="match status" value="1"/>
</dbReference>
<protein>
    <recommendedName>
        <fullName evidence="5">Alpha-galactosidase</fullName>
        <ecNumber evidence="5">3.2.1.22</ecNumber>
    </recommendedName>
    <alternativeName>
        <fullName evidence="5">Melibiase</fullName>
    </alternativeName>
</protein>
<dbReference type="CDD" id="cd14792">
    <property type="entry name" value="GH27"/>
    <property type="match status" value="1"/>
</dbReference>
<dbReference type="PANTHER" id="PTHR11452:SF75">
    <property type="entry name" value="ALPHA-GALACTOSIDASE MEL1"/>
    <property type="match status" value="1"/>
</dbReference>
<dbReference type="Pfam" id="PF17801">
    <property type="entry name" value="Melibiase_C"/>
    <property type="match status" value="1"/>
</dbReference>
<keyword evidence="3 5" id="KW-0378">Hydrolase</keyword>
<dbReference type="Gene3D" id="2.60.40.1180">
    <property type="entry name" value="Golgi alpha-mannosidase II"/>
    <property type="match status" value="1"/>
</dbReference>
<dbReference type="Pfam" id="PF16499">
    <property type="entry name" value="Melibiase_2"/>
    <property type="match status" value="1"/>
</dbReference>
<dbReference type="InterPro" id="IPR002241">
    <property type="entry name" value="Glyco_hydro_27"/>
</dbReference>
<dbReference type="InterPro" id="IPR013780">
    <property type="entry name" value="Glyco_hydro_b"/>
</dbReference>
<dbReference type="InterPro" id="IPR013785">
    <property type="entry name" value="Aldolase_TIM"/>
</dbReference>
<accession>A0ABP3PKX9</accession>
<comment type="catalytic activity">
    <reaction evidence="5">
        <text>Hydrolysis of terminal, non-reducing alpha-D-galactose residues in alpha-D-galactosides, including galactose oligosaccharides, galactomannans and galactolipids.</text>
        <dbReference type="EC" id="3.2.1.22"/>
    </reaction>
</comment>
<name>A0ABP3PKX9_9PROT</name>
<proteinExistence type="inferred from homology"/>
<keyword evidence="5" id="KW-1015">Disulfide bond</keyword>
<dbReference type="PROSITE" id="PS00512">
    <property type="entry name" value="ALPHA_GALACTOSIDASE"/>
    <property type="match status" value="1"/>
</dbReference>
<evidence type="ECO:0000256" key="1">
    <source>
        <dbReference type="ARBA" id="ARBA00009743"/>
    </source>
</evidence>
<dbReference type="InterPro" id="IPR041233">
    <property type="entry name" value="Melibiase_C"/>
</dbReference>
<evidence type="ECO:0000313" key="8">
    <source>
        <dbReference type="Proteomes" id="UP001499951"/>
    </source>
</evidence>
<dbReference type="EC" id="3.2.1.22" evidence="5"/>